<proteinExistence type="inferred from homology"/>
<dbReference type="SUPFAM" id="SSF53067">
    <property type="entry name" value="Actin-like ATPase domain"/>
    <property type="match status" value="1"/>
</dbReference>
<gene>
    <name evidence="2" type="ORF">SAMN05444274_104393</name>
</gene>
<accession>A0A1M5AMC2</accession>
<dbReference type="PANTHER" id="PTHR18964">
    <property type="entry name" value="ROK (REPRESSOR, ORF, KINASE) FAMILY"/>
    <property type="match status" value="1"/>
</dbReference>
<evidence type="ECO:0000313" key="3">
    <source>
        <dbReference type="Proteomes" id="UP000184164"/>
    </source>
</evidence>
<dbReference type="Pfam" id="PF00480">
    <property type="entry name" value="ROK"/>
    <property type="match status" value="1"/>
</dbReference>
<dbReference type="InterPro" id="IPR049874">
    <property type="entry name" value="ROK_cs"/>
</dbReference>
<dbReference type="PANTHER" id="PTHR18964:SF149">
    <property type="entry name" value="BIFUNCTIONAL UDP-N-ACETYLGLUCOSAMINE 2-EPIMERASE_N-ACETYLMANNOSAMINE KINASE"/>
    <property type="match status" value="1"/>
</dbReference>
<protein>
    <submittedName>
        <fullName evidence="2">Sugar kinase of the NBD/HSP70 family, may contain an N-terminal HTH domain</fullName>
    </submittedName>
</protein>
<dbReference type="AlphaFoldDB" id="A0A1M5AMC2"/>
<dbReference type="InterPro" id="IPR000600">
    <property type="entry name" value="ROK"/>
</dbReference>
<keyword evidence="2" id="KW-0808">Transferase</keyword>
<dbReference type="Gene3D" id="1.10.10.10">
    <property type="entry name" value="Winged helix-like DNA-binding domain superfamily/Winged helix DNA-binding domain"/>
    <property type="match status" value="1"/>
</dbReference>
<organism evidence="2 3">
    <name type="scientific">Mariniphaga anaerophila</name>
    <dbReference type="NCBI Taxonomy" id="1484053"/>
    <lineage>
        <taxon>Bacteria</taxon>
        <taxon>Pseudomonadati</taxon>
        <taxon>Bacteroidota</taxon>
        <taxon>Bacteroidia</taxon>
        <taxon>Marinilabiliales</taxon>
        <taxon>Prolixibacteraceae</taxon>
        <taxon>Mariniphaga</taxon>
    </lineage>
</organism>
<dbReference type="PROSITE" id="PS01125">
    <property type="entry name" value="ROK"/>
    <property type="match status" value="1"/>
</dbReference>
<dbReference type="InterPro" id="IPR036388">
    <property type="entry name" value="WH-like_DNA-bd_sf"/>
</dbReference>
<dbReference type="GO" id="GO:0016301">
    <property type="term" value="F:kinase activity"/>
    <property type="evidence" value="ECO:0007669"/>
    <property type="project" value="UniProtKB-KW"/>
</dbReference>
<sequence length="402" mass="43850">MDLFLKDIGDVSNESRQYVQKRKIVSLLNKSDAPLTIPEVCQKVRLSVPTGTRLINELIDDKIIVECGKRETENGRRPSLYQVDTSYAYSVGVVVVLKGLSLSIFNLGMEEVFSAENEDFVLENTEECLTEVTAFIQQSIEESGIAEKNILGMGMGITGRVNSKAGLSYNYFNFLDGSLTGYLMTRFSFPVYIDNDTHLLGLAEQVFGRAKNEKNAFVVNLSHGLGMAMITNGEIVLGDDGFAGEFGHMQIVDSQRLCFCGKRGCLGTEVSGHALEEIFKEQIEAGETSLLAAKATRKVNFKMILDAAQEGDVLSISLAHNLGFRLGKALGNILNLLNPHVIIIGGKFAQAKEILFDSIKSGMMHSALSLPLRSCELKFSSVGKEAAIKGAGALTLKKMNLI</sequence>
<dbReference type="SUPFAM" id="SSF46785">
    <property type="entry name" value="Winged helix' DNA-binding domain"/>
    <property type="match status" value="1"/>
</dbReference>
<dbReference type="RefSeq" id="WP_073001538.1">
    <property type="nucleotide sequence ID" value="NZ_FQUM01000004.1"/>
</dbReference>
<evidence type="ECO:0000313" key="2">
    <source>
        <dbReference type="EMBL" id="SHF31383.1"/>
    </source>
</evidence>
<keyword evidence="2" id="KW-0418">Kinase</keyword>
<evidence type="ECO:0000256" key="1">
    <source>
        <dbReference type="ARBA" id="ARBA00006479"/>
    </source>
</evidence>
<comment type="similarity">
    <text evidence="1">Belongs to the ROK (NagC/XylR) family.</text>
</comment>
<dbReference type="InterPro" id="IPR036390">
    <property type="entry name" value="WH_DNA-bd_sf"/>
</dbReference>
<dbReference type="EMBL" id="FQUM01000004">
    <property type="protein sequence ID" value="SHF31383.1"/>
    <property type="molecule type" value="Genomic_DNA"/>
</dbReference>
<dbReference type="STRING" id="1484053.SAMN05444274_104393"/>
<dbReference type="Proteomes" id="UP000184164">
    <property type="component" value="Unassembled WGS sequence"/>
</dbReference>
<dbReference type="InterPro" id="IPR043129">
    <property type="entry name" value="ATPase_NBD"/>
</dbReference>
<name>A0A1M5AMC2_9BACT</name>
<reference evidence="2 3" key="1">
    <citation type="submission" date="2016-11" db="EMBL/GenBank/DDBJ databases">
        <authorList>
            <person name="Jaros S."/>
            <person name="Januszkiewicz K."/>
            <person name="Wedrychowicz H."/>
        </authorList>
    </citation>
    <scope>NUCLEOTIDE SEQUENCE [LARGE SCALE GENOMIC DNA]</scope>
    <source>
        <strain evidence="2 3">DSM 26910</strain>
    </source>
</reference>
<dbReference type="Gene3D" id="3.30.420.40">
    <property type="match status" value="2"/>
</dbReference>
<keyword evidence="3" id="KW-1185">Reference proteome</keyword>
<dbReference type="OrthoDB" id="9810372at2"/>